<evidence type="ECO:0000313" key="2">
    <source>
        <dbReference type="Proteomes" id="UP000242447"/>
    </source>
</evidence>
<keyword evidence="2" id="KW-1185">Reference proteome</keyword>
<dbReference type="EMBL" id="CP019937">
    <property type="protein sequence ID" value="ARO15324.1"/>
    <property type="molecule type" value="Genomic_DNA"/>
</dbReference>
<accession>A0A1W6P1L4</accession>
<protein>
    <submittedName>
        <fullName evidence="1">Uncharacterized protein</fullName>
    </submittedName>
</protein>
<dbReference type="Proteomes" id="UP000242447">
    <property type="component" value="Chromosome"/>
</dbReference>
<sequence length="51" mass="5716">MQGNELERFFTTAFSVVDFGISLSLDYKRLTEKEGRRSAGFSRLVKLTAAA</sequence>
<proteinExistence type="predicted"/>
<name>A0A1W6P1L4_9RHOB</name>
<dbReference type="AlphaFoldDB" id="A0A1W6P1L4"/>
<evidence type="ECO:0000313" key="1">
    <source>
        <dbReference type="EMBL" id="ARO15324.1"/>
    </source>
</evidence>
<gene>
    <name evidence="1" type="ORF">BVG79_01982</name>
</gene>
<organism evidence="1 2">
    <name type="scientific">Ketogulonicigenium robustum</name>
    <dbReference type="NCBI Taxonomy" id="92947"/>
    <lineage>
        <taxon>Bacteria</taxon>
        <taxon>Pseudomonadati</taxon>
        <taxon>Pseudomonadota</taxon>
        <taxon>Alphaproteobacteria</taxon>
        <taxon>Rhodobacterales</taxon>
        <taxon>Roseobacteraceae</taxon>
        <taxon>Ketogulonicigenium</taxon>
    </lineage>
</organism>
<reference evidence="1 2" key="1">
    <citation type="submission" date="2017-02" db="EMBL/GenBank/DDBJ databases">
        <title>Ketogulonicigenium robustum SPU B003 Genome sequencing and assembly.</title>
        <authorList>
            <person name="Li Y."/>
            <person name="Liu L."/>
            <person name="Wang C."/>
            <person name="Zhang M."/>
            <person name="Zhang T."/>
            <person name="Zhang Y."/>
        </authorList>
    </citation>
    <scope>NUCLEOTIDE SEQUENCE [LARGE SCALE GENOMIC DNA]</scope>
    <source>
        <strain evidence="1 2">SPU_B003</strain>
    </source>
</reference>
<dbReference type="KEGG" id="kro:BVG79_01982"/>